<dbReference type="EMBL" id="LR797287">
    <property type="protein sequence ID" value="CAB4199370.1"/>
    <property type="molecule type" value="Genomic_DNA"/>
</dbReference>
<dbReference type="EMBL" id="LR796948">
    <property type="protein sequence ID" value="CAB4177345.1"/>
    <property type="molecule type" value="Genomic_DNA"/>
</dbReference>
<evidence type="ECO:0000313" key="4">
    <source>
        <dbReference type="EMBL" id="CAB5227990.1"/>
    </source>
</evidence>
<evidence type="ECO:0000313" key="2">
    <source>
        <dbReference type="EMBL" id="CAB4199370.1"/>
    </source>
</evidence>
<name>A0A6J5Q7M0_9CAUD</name>
<organism evidence="1">
    <name type="scientific">uncultured Caudovirales phage</name>
    <dbReference type="NCBI Taxonomy" id="2100421"/>
    <lineage>
        <taxon>Viruses</taxon>
        <taxon>Duplodnaviria</taxon>
        <taxon>Heunggongvirae</taxon>
        <taxon>Uroviricota</taxon>
        <taxon>Caudoviricetes</taxon>
        <taxon>Peduoviridae</taxon>
        <taxon>Maltschvirus</taxon>
        <taxon>Maltschvirus maltsch</taxon>
    </lineage>
</organism>
<evidence type="ECO:0000313" key="3">
    <source>
        <dbReference type="EMBL" id="CAB4212914.1"/>
    </source>
</evidence>
<dbReference type="Pfam" id="PF13489">
    <property type="entry name" value="Methyltransf_23"/>
    <property type="match status" value="1"/>
</dbReference>
<evidence type="ECO:0000313" key="1">
    <source>
        <dbReference type="EMBL" id="CAB4177345.1"/>
    </source>
</evidence>
<accession>A0A6J5Q7M0</accession>
<dbReference type="EMBL" id="LR797391">
    <property type="protein sequence ID" value="CAB4212914.1"/>
    <property type="molecule type" value="Genomic_DNA"/>
</dbReference>
<gene>
    <name evidence="2" type="ORF">UFOVP1331_41</name>
    <name evidence="3" type="ORF">UFOVP1442_34</name>
    <name evidence="4" type="ORF">UFOVP1535_17</name>
    <name evidence="1" type="ORF">UFOVP998_18</name>
</gene>
<sequence>MHIEAYAWVAQSLQMMPTPSTVLELGSRDINGSPRPLLPGTRYTGLDVVAGDGVDVVADAAQFEALNPFDLVICCEVLEHAPQAAAIVATAVRCTAPGGHIIITCASDGRAPHSAVDGGTVREGEHYANVPWTDLQAWLQAAGATVLQIESRPDRGDVYAFARRAA</sequence>
<reference evidence="1" key="1">
    <citation type="submission" date="2020-05" db="EMBL/GenBank/DDBJ databases">
        <authorList>
            <person name="Chiriac C."/>
            <person name="Salcher M."/>
            <person name="Ghai R."/>
            <person name="Kavagutti S V."/>
        </authorList>
    </citation>
    <scope>NUCLEOTIDE SEQUENCE</scope>
</reference>
<dbReference type="EMBL" id="LR798380">
    <property type="protein sequence ID" value="CAB5227990.1"/>
    <property type="molecule type" value="Genomic_DNA"/>
</dbReference>
<dbReference type="SUPFAM" id="SSF53335">
    <property type="entry name" value="S-adenosyl-L-methionine-dependent methyltransferases"/>
    <property type="match status" value="1"/>
</dbReference>
<protein>
    <submittedName>
        <fullName evidence="1">AdoMet_MTases domain containing protein</fullName>
    </submittedName>
</protein>
<dbReference type="InterPro" id="IPR029063">
    <property type="entry name" value="SAM-dependent_MTases_sf"/>
</dbReference>
<proteinExistence type="predicted"/>
<dbReference type="Gene3D" id="3.40.50.150">
    <property type="entry name" value="Vaccinia Virus protein VP39"/>
    <property type="match status" value="1"/>
</dbReference>